<keyword evidence="4" id="KW-1185">Reference proteome</keyword>
<accession>A0A917I632</accession>
<comment type="caution">
    <text evidence="3">The sequence shown here is derived from an EMBL/GenBank/DDBJ whole genome shotgun (WGS) entry which is preliminary data.</text>
</comment>
<feature type="compositionally biased region" description="Pro residues" evidence="1">
    <location>
        <begin position="104"/>
        <end position="113"/>
    </location>
</feature>
<keyword evidence="2" id="KW-0732">Signal</keyword>
<evidence type="ECO:0000313" key="3">
    <source>
        <dbReference type="EMBL" id="GGH15179.1"/>
    </source>
</evidence>
<dbReference type="AlphaFoldDB" id="A0A917I632"/>
<dbReference type="EMBL" id="BMES01000001">
    <property type="protein sequence ID" value="GGH15179.1"/>
    <property type="molecule type" value="Genomic_DNA"/>
</dbReference>
<feature type="signal peptide" evidence="2">
    <location>
        <begin position="1"/>
        <end position="28"/>
    </location>
</feature>
<sequence>MFGRSVMRMLAMLAAIGLFLAPLSGARAAPWSPADVTATMDDGMPCCPPAKPVPPDCQKGCPLAAFCFAKSAATPSKGPEARTASLRAAIIRPLDDPRLDGPLQGPPLRPPQS</sequence>
<proteinExistence type="predicted"/>
<evidence type="ECO:0000256" key="1">
    <source>
        <dbReference type="SAM" id="MobiDB-lite"/>
    </source>
</evidence>
<dbReference type="Proteomes" id="UP000603912">
    <property type="component" value="Unassembled WGS sequence"/>
</dbReference>
<reference evidence="3" key="2">
    <citation type="submission" date="2020-09" db="EMBL/GenBank/DDBJ databases">
        <authorList>
            <person name="Sun Q."/>
            <person name="Zhou Y."/>
        </authorList>
    </citation>
    <scope>NUCLEOTIDE SEQUENCE</scope>
    <source>
        <strain evidence="3">CGMCC 1.12214</strain>
    </source>
</reference>
<reference evidence="3" key="1">
    <citation type="journal article" date="2014" name="Int. J. Syst. Evol. Microbiol.">
        <title>Complete genome sequence of Corynebacterium casei LMG S-19264T (=DSM 44701T), isolated from a smear-ripened cheese.</title>
        <authorList>
            <consortium name="US DOE Joint Genome Institute (JGI-PGF)"/>
            <person name="Walter F."/>
            <person name="Albersmeier A."/>
            <person name="Kalinowski J."/>
            <person name="Ruckert C."/>
        </authorList>
    </citation>
    <scope>NUCLEOTIDE SEQUENCE</scope>
    <source>
        <strain evidence="3">CGMCC 1.12214</strain>
    </source>
</reference>
<organism evidence="3 4">
    <name type="scientific">Alsobacter metallidurans</name>
    <dbReference type="NCBI Taxonomy" id="340221"/>
    <lineage>
        <taxon>Bacteria</taxon>
        <taxon>Pseudomonadati</taxon>
        <taxon>Pseudomonadota</taxon>
        <taxon>Alphaproteobacteria</taxon>
        <taxon>Hyphomicrobiales</taxon>
        <taxon>Alsobacteraceae</taxon>
        <taxon>Alsobacter</taxon>
    </lineage>
</organism>
<gene>
    <name evidence="3" type="ORF">GCM10007036_15000</name>
</gene>
<evidence type="ECO:0000313" key="4">
    <source>
        <dbReference type="Proteomes" id="UP000603912"/>
    </source>
</evidence>
<name>A0A917I632_9HYPH</name>
<feature type="region of interest" description="Disordered" evidence="1">
    <location>
        <begin position="93"/>
        <end position="113"/>
    </location>
</feature>
<evidence type="ECO:0000256" key="2">
    <source>
        <dbReference type="SAM" id="SignalP"/>
    </source>
</evidence>
<protein>
    <submittedName>
        <fullName evidence="3">Uncharacterized protein</fullName>
    </submittedName>
</protein>
<feature type="chain" id="PRO_5036804872" evidence="2">
    <location>
        <begin position="29"/>
        <end position="113"/>
    </location>
</feature>